<gene>
    <name evidence="2" type="ORF">OCTVUL_1B013565</name>
</gene>
<dbReference type="Proteomes" id="UP001162480">
    <property type="component" value="Chromosome 27"/>
</dbReference>
<dbReference type="AlphaFoldDB" id="A0AA36BWX0"/>
<protein>
    <submittedName>
        <fullName evidence="2">Uncharacterized protein</fullName>
    </submittedName>
</protein>
<feature type="compositionally biased region" description="Polar residues" evidence="1">
    <location>
        <begin position="276"/>
        <end position="285"/>
    </location>
</feature>
<feature type="compositionally biased region" description="Low complexity" evidence="1">
    <location>
        <begin position="286"/>
        <end position="310"/>
    </location>
</feature>
<evidence type="ECO:0000313" key="2">
    <source>
        <dbReference type="EMBL" id="CAI9741718.1"/>
    </source>
</evidence>
<proteinExistence type="predicted"/>
<sequence length="413" mass="45171">MADKIDMSLDEIIKLNGVSKRGQGGRGNRGRGSYGRGRRFRGRGQANTTTGTPSTGTSLKTRGRRGRVWSRRTIGRSTQSLSQQSLTPSQKTATNSTNTSQKSQPKKFSQKSSVQNRTTSRNLPFTRGRRGTRVFRGTRQDASRGGTSAVSRLQRGGSQRGRSGAAVNRLQRGGSSRGGSSRGGSSGMQRTGSSGIQRTGSRVGGGSGFQQIQKQAIQALWKAKSTLSKINAQVMRNNIVATKRGLPPSSGVNSRRLINNTSWKSQQQMRNRRRNFASNRDFSNPSLSKRNLNNSTLSLKSKSSQLSLTTRHSNSSLSLNSQGRMKQRRPWRSTSMQDSPSKIMTISVQNSSRHPANQPVPNVRQRNSLKFNFTSGLYVPGSTGVSLNERFTSTDSCNDTPATLAYGDRKVFF</sequence>
<feature type="compositionally biased region" description="Gly residues" evidence="1">
    <location>
        <begin position="22"/>
        <end position="35"/>
    </location>
</feature>
<feature type="region of interest" description="Disordered" evidence="1">
    <location>
        <begin position="18"/>
        <end position="207"/>
    </location>
</feature>
<feature type="compositionally biased region" description="Polar residues" evidence="1">
    <location>
        <begin position="250"/>
        <end position="269"/>
    </location>
</feature>
<organism evidence="2 3">
    <name type="scientific">Octopus vulgaris</name>
    <name type="common">Common octopus</name>
    <dbReference type="NCBI Taxonomy" id="6645"/>
    <lineage>
        <taxon>Eukaryota</taxon>
        <taxon>Metazoa</taxon>
        <taxon>Spiralia</taxon>
        <taxon>Lophotrochozoa</taxon>
        <taxon>Mollusca</taxon>
        <taxon>Cephalopoda</taxon>
        <taxon>Coleoidea</taxon>
        <taxon>Octopodiformes</taxon>
        <taxon>Octopoda</taxon>
        <taxon>Incirrata</taxon>
        <taxon>Octopodidae</taxon>
        <taxon>Octopus</taxon>
    </lineage>
</organism>
<feature type="compositionally biased region" description="Basic residues" evidence="1">
    <location>
        <begin position="61"/>
        <end position="74"/>
    </location>
</feature>
<feature type="compositionally biased region" description="Gly residues" evidence="1">
    <location>
        <begin position="175"/>
        <end position="186"/>
    </location>
</feature>
<evidence type="ECO:0000256" key="1">
    <source>
        <dbReference type="SAM" id="MobiDB-lite"/>
    </source>
</evidence>
<evidence type="ECO:0000313" key="3">
    <source>
        <dbReference type="Proteomes" id="UP001162480"/>
    </source>
</evidence>
<keyword evidence="3" id="KW-1185">Reference proteome</keyword>
<feature type="compositionally biased region" description="Low complexity" evidence="1">
    <location>
        <begin position="151"/>
        <end position="164"/>
    </location>
</feature>
<accession>A0AA36BWX0</accession>
<feature type="region of interest" description="Disordered" evidence="1">
    <location>
        <begin position="243"/>
        <end position="341"/>
    </location>
</feature>
<name>A0AA36BWX0_OCTVU</name>
<reference evidence="2" key="1">
    <citation type="submission" date="2023-08" db="EMBL/GenBank/DDBJ databases">
        <authorList>
            <person name="Alioto T."/>
            <person name="Alioto T."/>
            <person name="Gomez Garrido J."/>
        </authorList>
    </citation>
    <scope>NUCLEOTIDE SEQUENCE</scope>
</reference>
<feature type="compositionally biased region" description="Polar residues" evidence="1">
    <location>
        <begin position="311"/>
        <end position="324"/>
    </location>
</feature>
<dbReference type="EMBL" id="OX597840">
    <property type="protein sequence ID" value="CAI9741718.1"/>
    <property type="molecule type" value="Genomic_DNA"/>
</dbReference>
<feature type="compositionally biased region" description="Low complexity" evidence="1">
    <location>
        <begin position="75"/>
        <end position="90"/>
    </location>
</feature>
<feature type="compositionally biased region" description="Polar residues" evidence="1">
    <location>
        <begin position="332"/>
        <end position="341"/>
    </location>
</feature>
<feature type="compositionally biased region" description="Low complexity" evidence="1">
    <location>
        <begin position="48"/>
        <end position="58"/>
    </location>
</feature>